<keyword evidence="3" id="KW-1185">Reference proteome</keyword>
<dbReference type="Proteomes" id="UP001159363">
    <property type="component" value="Chromosome 5"/>
</dbReference>
<proteinExistence type="predicted"/>
<evidence type="ECO:0000313" key="3">
    <source>
        <dbReference type="Proteomes" id="UP001159363"/>
    </source>
</evidence>
<name>A0ABQ9H8V0_9NEOP</name>
<organism evidence="2 3">
    <name type="scientific">Dryococelus australis</name>
    <dbReference type="NCBI Taxonomy" id="614101"/>
    <lineage>
        <taxon>Eukaryota</taxon>
        <taxon>Metazoa</taxon>
        <taxon>Ecdysozoa</taxon>
        <taxon>Arthropoda</taxon>
        <taxon>Hexapoda</taxon>
        <taxon>Insecta</taxon>
        <taxon>Pterygota</taxon>
        <taxon>Neoptera</taxon>
        <taxon>Polyneoptera</taxon>
        <taxon>Phasmatodea</taxon>
        <taxon>Verophasmatodea</taxon>
        <taxon>Anareolatae</taxon>
        <taxon>Phasmatidae</taxon>
        <taxon>Eurycanthinae</taxon>
        <taxon>Dryococelus</taxon>
    </lineage>
</organism>
<comment type="caution">
    <text evidence="2">The sequence shown here is derived from an EMBL/GenBank/DDBJ whole genome shotgun (WGS) entry which is preliminary data.</text>
</comment>
<feature type="region of interest" description="Disordered" evidence="1">
    <location>
        <begin position="140"/>
        <end position="162"/>
    </location>
</feature>
<sequence length="261" mass="29051">MITVPLKKFLKQRGNAFQRIWSDDALLLNKAFMMVATFEKAVSEFSAVGIYPMNLDKFTNDNFAFSASGRSASIVTVSDDVTESENGWETNNKTFNKKTFRMNLMKKQKVASKLALLNVKGPLSRTISIRYSDINHIPSPIAGPSKQTSRPKWQHSGGGGCNKKNQFVAKKKFFDSGSSDEASDIISLSHLCDDNEIDDLESLSCVIAPTAEDSCETCMFCGEFGRNKELWFWCGLCSGWVHADCNAAVTAEHFVFDFCQN</sequence>
<dbReference type="CDD" id="cd15489">
    <property type="entry name" value="PHD_SF"/>
    <property type="match status" value="1"/>
</dbReference>
<protein>
    <recommendedName>
        <fullName evidence="4">Zinc finger PHD-type domain-containing protein</fullName>
    </recommendedName>
</protein>
<reference evidence="2 3" key="1">
    <citation type="submission" date="2023-02" db="EMBL/GenBank/DDBJ databases">
        <title>LHISI_Scaffold_Assembly.</title>
        <authorList>
            <person name="Stuart O.P."/>
            <person name="Cleave R."/>
            <person name="Magrath M.J.L."/>
            <person name="Mikheyev A.S."/>
        </authorList>
    </citation>
    <scope>NUCLEOTIDE SEQUENCE [LARGE SCALE GENOMIC DNA]</scope>
    <source>
        <strain evidence="2">Daus_M_001</strain>
        <tissue evidence="2">Leg muscle</tissue>
    </source>
</reference>
<evidence type="ECO:0008006" key="4">
    <source>
        <dbReference type="Google" id="ProtNLM"/>
    </source>
</evidence>
<gene>
    <name evidence="2" type="ORF">PR048_017193</name>
</gene>
<evidence type="ECO:0000256" key="1">
    <source>
        <dbReference type="SAM" id="MobiDB-lite"/>
    </source>
</evidence>
<dbReference type="EMBL" id="JARBHB010000006">
    <property type="protein sequence ID" value="KAJ8880723.1"/>
    <property type="molecule type" value="Genomic_DNA"/>
</dbReference>
<accession>A0ABQ9H8V0</accession>
<dbReference type="SUPFAM" id="SSF57903">
    <property type="entry name" value="FYVE/PHD zinc finger"/>
    <property type="match status" value="1"/>
</dbReference>
<dbReference type="InterPro" id="IPR011011">
    <property type="entry name" value="Znf_FYVE_PHD"/>
</dbReference>
<evidence type="ECO:0000313" key="2">
    <source>
        <dbReference type="EMBL" id="KAJ8880723.1"/>
    </source>
</evidence>